<organism evidence="2 3">
    <name type="scientific">Pseudohongiella acticola</name>
    <dbReference type="NCBI Taxonomy" id="1524254"/>
    <lineage>
        <taxon>Bacteria</taxon>
        <taxon>Pseudomonadati</taxon>
        <taxon>Pseudomonadota</taxon>
        <taxon>Gammaproteobacteria</taxon>
        <taxon>Pseudomonadales</taxon>
        <taxon>Pseudohongiellaceae</taxon>
        <taxon>Pseudohongiella</taxon>
    </lineage>
</organism>
<sequence length="169" mass="17460">MYRRGFLLALMFAVAGCGTTQMSVTGTGPVQTVSRLAIAPGSGVFGDALAVELFNSGLTIIDANQATTLVGRAGLSDFEITSTAGYSALQQSGIDAVLTVRSVDAEDGTPESASIRVNSTADGSVLAGVTWQNGWGGQRGSIADRTMRKNLSDATRDIAAEIMTRIKAP</sequence>
<proteinExistence type="predicted"/>
<keyword evidence="1" id="KW-0732">Signal</keyword>
<evidence type="ECO:0008006" key="4">
    <source>
        <dbReference type="Google" id="ProtNLM"/>
    </source>
</evidence>
<dbReference type="Proteomes" id="UP000175669">
    <property type="component" value="Unassembled WGS sequence"/>
</dbReference>
<gene>
    <name evidence="2" type="ORF">PHACT_10120</name>
</gene>
<protein>
    <recommendedName>
        <fullName evidence="4">Curli production assembly/transport component CsgG</fullName>
    </recommendedName>
</protein>
<accession>A0A1E8CMG0</accession>
<reference evidence="3" key="1">
    <citation type="submission" date="2016-07" db="EMBL/GenBank/DDBJ databases">
        <authorList>
            <person name="Florea S."/>
            <person name="Webb J.S."/>
            <person name="Jaromczyk J."/>
            <person name="Schardl C.L."/>
        </authorList>
    </citation>
    <scope>NUCLEOTIDE SEQUENCE [LARGE SCALE GENOMIC DNA]</scope>
    <source>
        <strain evidence="3">KCTC 42131</strain>
    </source>
</reference>
<feature type="chain" id="PRO_5009212206" description="Curli production assembly/transport component CsgG" evidence="1">
    <location>
        <begin position="23"/>
        <end position="169"/>
    </location>
</feature>
<keyword evidence="3" id="KW-1185">Reference proteome</keyword>
<comment type="caution">
    <text evidence="2">The sequence shown here is derived from an EMBL/GenBank/DDBJ whole genome shotgun (WGS) entry which is preliminary data.</text>
</comment>
<feature type="signal peptide" evidence="1">
    <location>
        <begin position="1"/>
        <end position="22"/>
    </location>
</feature>
<name>A0A1E8CMG0_9GAMM</name>
<evidence type="ECO:0000313" key="3">
    <source>
        <dbReference type="Proteomes" id="UP000175669"/>
    </source>
</evidence>
<evidence type="ECO:0000256" key="1">
    <source>
        <dbReference type="SAM" id="SignalP"/>
    </source>
</evidence>
<dbReference type="PROSITE" id="PS51257">
    <property type="entry name" value="PROKAR_LIPOPROTEIN"/>
    <property type="match status" value="1"/>
</dbReference>
<evidence type="ECO:0000313" key="2">
    <source>
        <dbReference type="EMBL" id="OFE13447.1"/>
    </source>
</evidence>
<dbReference type="EMBL" id="MASR01000001">
    <property type="protein sequence ID" value="OFE13447.1"/>
    <property type="molecule type" value="Genomic_DNA"/>
</dbReference>
<dbReference type="AlphaFoldDB" id="A0A1E8CMG0"/>